<keyword evidence="8" id="KW-0653">Protein transport</keyword>
<evidence type="ECO:0000256" key="10">
    <source>
        <dbReference type="ARBA" id="ARBA00023136"/>
    </source>
</evidence>
<dbReference type="GO" id="GO:0006888">
    <property type="term" value="P:endoplasmic reticulum to Golgi vesicle-mediated transport"/>
    <property type="evidence" value="ECO:0007669"/>
    <property type="project" value="TreeGrafter"/>
</dbReference>
<dbReference type="GO" id="GO:0015031">
    <property type="term" value="P:protein transport"/>
    <property type="evidence" value="ECO:0007669"/>
    <property type="project" value="UniProtKB-KW"/>
</dbReference>
<dbReference type="InterPro" id="IPR011047">
    <property type="entry name" value="Quinoprotein_ADH-like_sf"/>
</dbReference>
<dbReference type="PROSITE" id="PS50082">
    <property type="entry name" value="WD_REPEATS_2"/>
    <property type="match status" value="1"/>
</dbReference>
<dbReference type="AlphaFoldDB" id="A0A1Y2BHT1"/>
<evidence type="ECO:0000256" key="9">
    <source>
        <dbReference type="ARBA" id="ARBA00022989"/>
    </source>
</evidence>
<dbReference type="FunCoup" id="A0A1Y2BHT1">
    <property type="interactions" value="63"/>
</dbReference>
<dbReference type="PANTHER" id="PTHR23284:SF0">
    <property type="entry name" value="PROLACTIN REGULATORY ELEMENT-BINDING PROTEIN"/>
    <property type="match status" value="1"/>
</dbReference>
<protein>
    <submittedName>
        <fullName evidence="14">Quinon protein alcohol dehydrogenase-like superfamily</fullName>
    </submittedName>
</protein>
<proteinExistence type="predicted"/>
<sequence>MTRTSHHPHPTPAFPVYALDWADDETLILAGGGGASRSGIENKIKLAKVNKDGRAVKYTAETKFSAEEDAPMTLAVDREGKRLVTGVNASSSSIKQGRNEHVRVFEYTADSLTPQRTAGTIRTEWSDDYPYQKLTVLSPSRTLVAVGTTDNRVSLLGVPELEEAVPTFGLDSELVDLDWGADNLVSLAVTTVSSLFLYKVSTGEKTTIELVQTIYSPSLDITSAAFRSARFSPLGTTSPIIHAVLNATKSPKRGAPRKAWVCTFGLVAGPSSTIRTAAEEGKGKEKETEEEPEKTEELGRWDVIVRREVSGKPVTVFDVSTDGRLLAYGSSDLSLGILDAKTLAPLLKILHAHNFPPTALKFNPSANMLVSASADNTIRAVVVPASFEGMSASMIALLIAILVILLALILRR</sequence>
<evidence type="ECO:0000256" key="5">
    <source>
        <dbReference type="ARBA" id="ARBA00022737"/>
    </source>
</evidence>
<dbReference type="PANTHER" id="PTHR23284">
    <property type="entry name" value="PROLACTIN REGULATORY ELEMENT BINDING PROTEIN"/>
    <property type="match status" value="1"/>
</dbReference>
<evidence type="ECO:0000256" key="1">
    <source>
        <dbReference type="ARBA" id="ARBA00004648"/>
    </source>
</evidence>
<dbReference type="Pfam" id="PF00400">
    <property type="entry name" value="WD40"/>
    <property type="match status" value="1"/>
</dbReference>
<dbReference type="Proteomes" id="UP000193986">
    <property type="component" value="Unassembled WGS sequence"/>
</dbReference>
<organism evidence="14 15">
    <name type="scientific">Naematelia encephala</name>
    <dbReference type="NCBI Taxonomy" id="71784"/>
    <lineage>
        <taxon>Eukaryota</taxon>
        <taxon>Fungi</taxon>
        <taxon>Dikarya</taxon>
        <taxon>Basidiomycota</taxon>
        <taxon>Agaricomycotina</taxon>
        <taxon>Tremellomycetes</taxon>
        <taxon>Tremellales</taxon>
        <taxon>Naemateliaceae</taxon>
        <taxon>Naematelia</taxon>
    </lineage>
</organism>
<evidence type="ECO:0000256" key="2">
    <source>
        <dbReference type="ARBA" id="ARBA00022448"/>
    </source>
</evidence>
<evidence type="ECO:0000256" key="12">
    <source>
        <dbReference type="SAM" id="MobiDB-lite"/>
    </source>
</evidence>
<evidence type="ECO:0000256" key="7">
    <source>
        <dbReference type="ARBA" id="ARBA00022892"/>
    </source>
</evidence>
<dbReference type="STRING" id="71784.A0A1Y2BHT1"/>
<dbReference type="EMBL" id="MCFC01000003">
    <property type="protein sequence ID" value="ORY34349.1"/>
    <property type="molecule type" value="Genomic_DNA"/>
</dbReference>
<keyword evidence="2" id="KW-0813">Transport</keyword>
<feature type="region of interest" description="Disordered" evidence="12">
    <location>
        <begin position="276"/>
        <end position="297"/>
    </location>
</feature>
<keyword evidence="6" id="KW-0256">Endoplasmic reticulum</keyword>
<dbReference type="GO" id="GO:0003400">
    <property type="term" value="P:regulation of COPII vesicle coating"/>
    <property type="evidence" value="ECO:0007669"/>
    <property type="project" value="TreeGrafter"/>
</dbReference>
<keyword evidence="9 13" id="KW-1133">Transmembrane helix</keyword>
<comment type="subcellular location">
    <subcellularLocation>
        <location evidence="1">Endoplasmic reticulum membrane</location>
        <topology evidence="1">Single-pass type II membrane protein</topology>
    </subcellularLocation>
</comment>
<evidence type="ECO:0000256" key="8">
    <source>
        <dbReference type="ARBA" id="ARBA00022927"/>
    </source>
</evidence>
<keyword evidence="5" id="KW-0677">Repeat</keyword>
<keyword evidence="15" id="KW-1185">Reference proteome</keyword>
<dbReference type="InterPro" id="IPR001680">
    <property type="entry name" value="WD40_rpt"/>
</dbReference>
<evidence type="ECO:0000256" key="13">
    <source>
        <dbReference type="SAM" id="Phobius"/>
    </source>
</evidence>
<feature type="transmembrane region" description="Helical" evidence="13">
    <location>
        <begin position="389"/>
        <end position="410"/>
    </location>
</feature>
<evidence type="ECO:0000256" key="3">
    <source>
        <dbReference type="ARBA" id="ARBA00022574"/>
    </source>
</evidence>
<gene>
    <name evidence="14" type="ORF">BCR39DRAFT_462749</name>
</gene>
<dbReference type="GO" id="GO:0005085">
    <property type="term" value="F:guanyl-nucleotide exchange factor activity"/>
    <property type="evidence" value="ECO:0007669"/>
    <property type="project" value="InterPro"/>
</dbReference>
<feature type="repeat" description="WD" evidence="11">
    <location>
        <begin position="350"/>
        <end position="379"/>
    </location>
</feature>
<dbReference type="GO" id="GO:0005789">
    <property type="term" value="C:endoplasmic reticulum membrane"/>
    <property type="evidence" value="ECO:0007669"/>
    <property type="project" value="UniProtKB-SubCell"/>
</dbReference>
<accession>A0A1Y2BHT1</accession>
<evidence type="ECO:0000313" key="15">
    <source>
        <dbReference type="Proteomes" id="UP000193986"/>
    </source>
</evidence>
<dbReference type="InterPro" id="IPR015943">
    <property type="entry name" value="WD40/YVTN_repeat-like_dom_sf"/>
</dbReference>
<comment type="caution">
    <text evidence="14">The sequence shown here is derived from an EMBL/GenBank/DDBJ whole genome shotgun (WGS) entry which is preliminary data.</text>
</comment>
<keyword evidence="3 11" id="KW-0853">WD repeat</keyword>
<dbReference type="InterPro" id="IPR045260">
    <property type="entry name" value="Sec12-like"/>
</dbReference>
<keyword evidence="7" id="KW-0931">ER-Golgi transport</keyword>
<dbReference type="OrthoDB" id="2013972at2759"/>
<evidence type="ECO:0000256" key="11">
    <source>
        <dbReference type="PROSITE-ProRule" id="PRU00221"/>
    </source>
</evidence>
<evidence type="ECO:0000313" key="14">
    <source>
        <dbReference type="EMBL" id="ORY34349.1"/>
    </source>
</evidence>
<dbReference type="InParanoid" id="A0A1Y2BHT1"/>
<dbReference type="SMART" id="SM00320">
    <property type="entry name" value="WD40"/>
    <property type="match status" value="3"/>
</dbReference>
<name>A0A1Y2BHT1_9TREE</name>
<feature type="compositionally biased region" description="Basic and acidic residues" evidence="12">
    <location>
        <begin position="277"/>
        <end position="287"/>
    </location>
</feature>
<evidence type="ECO:0000256" key="4">
    <source>
        <dbReference type="ARBA" id="ARBA00022692"/>
    </source>
</evidence>
<keyword evidence="4 13" id="KW-0812">Transmembrane</keyword>
<dbReference type="SUPFAM" id="SSF50998">
    <property type="entry name" value="Quinoprotein alcohol dehydrogenase-like"/>
    <property type="match status" value="1"/>
</dbReference>
<keyword evidence="10 13" id="KW-0472">Membrane</keyword>
<evidence type="ECO:0000256" key="6">
    <source>
        <dbReference type="ARBA" id="ARBA00022824"/>
    </source>
</evidence>
<reference evidence="14 15" key="1">
    <citation type="submission" date="2016-07" db="EMBL/GenBank/DDBJ databases">
        <title>Pervasive Adenine N6-methylation of Active Genes in Fungi.</title>
        <authorList>
            <consortium name="DOE Joint Genome Institute"/>
            <person name="Mondo S.J."/>
            <person name="Dannebaum R.O."/>
            <person name="Kuo R.C."/>
            <person name="Labutti K."/>
            <person name="Haridas S."/>
            <person name="Kuo A."/>
            <person name="Salamov A."/>
            <person name="Ahrendt S.R."/>
            <person name="Lipzen A."/>
            <person name="Sullivan W."/>
            <person name="Andreopoulos W.B."/>
            <person name="Clum A."/>
            <person name="Lindquist E."/>
            <person name="Daum C."/>
            <person name="Ramamoorthy G.K."/>
            <person name="Gryganskyi A."/>
            <person name="Culley D."/>
            <person name="Magnuson J.K."/>
            <person name="James T.Y."/>
            <person name="O'Malley M.A."/>
            <person name="Stajich J.E."/>
            <person name="Spatafora J.W."/>
            <person name="Visel A."/>
            <person name="Grigoriev I.V."/>
        </authorList>
    </citation>
    <scope>NUCLEOTIDE SEQUENCE [LARGE SCALE GENOMIC DNA]</scope>
    <source>
        <strain evidence="14 15">68-887.2</strain>
    </source>
</reference>
<dbReference type="Gene3D" id="2.130.10.10">
    <property type="entry name" value="YVTN repeat-like/Quinoprotein amine dehydrogenase"/>
    <property type="match status" value="2"/>
</dbReference>